<evidence type="ECO:0000313" key="2">
    <source>
        <dbReference type="Proteomes" id="UP000191004"/>
    </source>
</evidence>
<protein>
    <submittedName>
        <fullName evidence="1">Uncharacterized protein</fullName>
    </submittedName>
</protein>
<reference evidence="1 2" key="1">
    <citation type="submission" date="2016-04" db="EMBL/GenBank/DDBJ databases">
        <title>Multiple horizontal gene transfer events from other fungi enriched the ability of the initially mycotrophic fungus Trichoderma (Ascomycota) to feed on dead plant biomass.</title>
        <authorList>
            <person name="Atanasova L."/>
            <person name="Chenthamara K."/>
            <person name="Zhang J."/>
            <person name="Grujic M."/>
            <person name="Henrissat B."/>
            <person name="Kuo A."/>
            <person name="Aertz A."/>
            <person name="Salamov A."/>
            <person name="Lipzen A."/>
            <person name="Labutti K."/>
            <person name="Barry K."/>
            <person name="Miao Y."/>
            <person name="Rahimi M.J."/>
            <person name="Shen Q."/>
            <person name="Grigoriev I.V."/>
            <person name="Kubicek C.P."/>
            <person name="Druzhinina I.S."/>
        </authorList>
    </citation>
    <scope>NUCLEOTIDE SEQUENCE [LARGE SCALE GENOMIC DNA]</scope>
    <source>
        <strain evidence="1 2">NJAU 4742</strain>
    </source>
</reference>
<gene>
    <name evidence="1" type="ORF">A0O28_0045650</name>
</gene>
<evidence type="ECO:0000313" key="1">
    <source>
        <dbReference type="EMBL" id="OPB37653.1"/>
    </source>
</evidence>
<dbReference type="Proteomes" id="UP000191004">
    <property type="component" value="Unassembled WGS sequence"/>
</dbReference>
<keyword evidence="2" id="KW-1185">Reference proteome</keyword>
<proteinExistence type="predicted"/>
<comment type="caution">
    <text evidence="1">The sequence shown here is derived from an EMBL/GenBank/DDBJ whole genome shotgun (WGS) entry which is preliminary data.</text>
</comment>
<name>A0A1T3C964_9HYPO</name>
<organism evidence="1 2">
    <name type="scientific">Trichoderma guizhouense</name>
    <dbReference type="NCBI Taxonomy" id="1491466"/>
    <lineage>
        <taxon>Eukaryota</taxon>
        <taxon>Fungi</taxon>
        <taxon>Dikarya</taxon>
        <taxon>Ascomycota</taxon>
        <taxon>Pezizomycotina</taxon>
        <taxon>Sordariomycetes</taxon>
        <taxon>Hypocreomycetidae</taxon>
        <taxon>Hypocreales</taxon>
        <taxon>Hypocreaceae</taxon>
        <taxon>Trichoderma</taxon>
    </lineage>
</organism>
<accession>A0A1T3C964</accession>
<dbReference type="EMBL" id="LVVK01000022">
    <property type="protein sequence ID" value="OPB37653.1"/>
    <property type="molecule type" value="Genomic_DNA"/>
</dbReference>
<sequence>MICVANGAGGIEVVPTAGGAALYQVNSVGNIRPPEKRKVKGVEKRGAPVNPTGQRIIINGFTAVMFGVQASQGGAFTSGDVGTVVSSLAGPWASGLTSSAVALGSGVEAGAAWTFFNGFSDASLPLAVIQEATKRALSWAAGQGVSGANFQLTDVAGGLIVLMDAGAD</sequence>
<dbReference type="AlphaFoldDB" id="A0A1T3C964"/>